<dbReference type="NCBIfam" id="TIGR01100">
    <property type="entry name" value="V_ATP_synt_C"/>
    <property type="match status" value="1"/>
</dbReference>
<evidence type="ECO:0000256" key="3">
    <source>
        <dbReference type="ARBA" id="ARBA00022448"/>
    </source>
</evidence>
<comment type="subcellular location">
    <subcellularLocation>
        <location evidence="1">Vacuole membrane</location>
        <topology evidence="1">Multi-pass membrane protein</topology>
    </subcellularLocation>
</comment>
<keyword evidence="3" id="KW-0813">Transport</keyword>
<dbReference type="InterPro" id="IPR011555">
    <property type="entry name" value="ATPase_proteolipid_su_C_euk"/>
</dbReference>
<gene>
    <name evidence="16" type="ORF">PEGY_LOCUS1387</name>
</gene>
<comment type="similarity">
    <text evidence="2">Belongs to the V-ATPase proteolipid subunit family.</text>
</comment>
<keyword evidence="6 14" id="KW-1133">Transmembrane helix</keyword>
<evidence type="ECO:0000256" key="9">
    <source>
        <dbReference type="ARBA" id="ARBA00045519"/>
    </source>
</evidence>
<dbReference type="InterPro" id="IPR035921">
    <property type="entry name" value="F/V-ATP_Csub_sf"/>
</dbReference>
<feature type="transmembrane region" description="Helical" evidence="14">
    <location>
        <begin position="677"/>
        <end position="702"/>
    </location>
</feature>
<dbReference type="CDD" id="cd18175">
    <property type="entry name" value="ATP-synt_Vo_c_ATP6C_rpt1"/>
    <property type="match status" value="1"/>
</dbReference>
<dbReference type="CDD" id="cd18176">
    <property type="entry name" value="ATP-synt_Vo_c_ATP6C_rpt2"/>
    <property type="match status" value="1"/>
</dbReference>
<accession>A0A9W4P1K9</accession>
<dbReference type="PANTHER" id="PTHR10263">
    <property type="entry name" value="V-TYPE PROTON ATPASE PROTEOLIPID SUBUNIT"/>
    <property type="match status" value="1"/>
</dbReference>
<keyword evidence="5" id="KW-0375">Hydrogen ion transport</keyword>
<dbReference type="Proteomes" id="UP001154252">
    <property type="component" value="Unassembled WGS sequence"/>
</dbReference>
<evidence type="ECO:0000256" key="14">
    <source>
        <dbReference type="SAM" id="Phobius"/>
    </source>
</evidence>
<dbReference type="GO" id="GO:0046961">
    <property type="term" value="F:proton-transporting ATPase activity, rotational mechanism"/>
    <property type="evidence" value="ECO:0007669"/>
    <property type="project" value="InterPro"/>
</dbReference>
<evidence type="ECO:0000256" key="7">
    <source>
        <dbReference type="ARBA" id="ARBA00023065"/>
    </source>
</evidence>
<evidence type="ECO:0000256" key="13">
    <source>
        <dbReference type="ARBA" id="ARBA00075098"/>
    </source>
</evidence>
<feature type="domain" description="V-ATPase proteolipid subunit C-like" evidence="15">
    <location>
        <begin position="681"/>
        <end position="740"/>
    </location>
</feature>
<evidence type="ECO:0000256" key="2">
    <source>
        <dbReference type="ARBA" id="ARBA00007296"/>
    </source>
</evidence>
<feature type="domain" description="V-ATPase proteolipid subunit C-like" evidence="15">
    <location>
        <begin position="605"/>
        <end position="663"/>
    </location>
</feature>
<dbReference type="Gene3D" id="1.20.120.610">
    <property type="entry name" value="lithium bound rotor ring of v- atpase"/>
    <property type="match status" value="1"/>
</dbReference>
<dbReference type="SUPFAM" id="SSF81333">
    <property type="entry name" value="F1F0 ATP synthase subunit C"/>
    <property type="match status" value="1"/>
</dbReference>
<comment type="caution">
    <text evidence="16">The sequence shown here is derived from an EMBL/GenBank/DDBJ whole genome shotgun (WGS) entry which is preliminary data.</text>
</comment>
<evidence type="ECO:0000313" key="16">
    <source>
        <dbReference type="EMBL" id="CAG8888139.1"/>
    </source>
</evidence>
<organism evidence="16 17">
    <name type="scientific">Penicillium egyptiacum</name>
    <dbReference type="NCBI Taxonomy" id="1303716"/>
    <lineage>
        <taxon>Eukaryota</taxon>
        <taxon>Fungi</taxon>
        <taxon>Dikarya</taxon>
        <taxon>Ascomycota</taxon>
        <taxon>Pezizomycotina</taxon>
        <taxon>Eurotiomycetes</taxon>
        <taxon>Eurotiomycetidae</taxon>
        <taxon>Eurotiales</taxon>
        <taxon>Aspergillaceae</taxon>
        <taxon>Penicillium</taxon>
    </lineage>
</organism>
<sequence length="748" mass="80279">MSMSLKQMRVVLNSGRWQLRGSCKASGSFGRTNRWYATQNLAKGGRPLAYTWLAKTAEETTPDDILTSLPSGPVSPSGAPASVPLLLVTPSFAHWLDSSSPFLSQFLSRLYGDSPGNDTLYAVTAVVDALPNTTSGSPNLSESEGLSLLAVGQSGVQAKAAPPRLIRSSASEEANLSFSFQTEMIGQPAHEVGLRLANTIFVNGRETTIFGTRWLWDKTSNRYALDNSTDFTSCMVTATSQAVDTALELPLHPVTERRRVMTSMGNILRQLAKSTDVRSMDTMPASSELEKELPRYIAEHNIIDQRVSVWALVEKPDLQVADSGSSTHDRLIQSLHQGGKLHRVMSGGGGWGKKQGLLSLDPEVCFSGTANRHDLVALSQVFDPDITQLDTLPSIDKGITVDDLSLLSQVATAGDYIQFFVSVEPTGAQGKVSSNHDSQEEPISYHFGMVADSMELETHATHEDSNGIISLPRTFGALSEKAIAYSQPIKGEMESESCTKLDIPGSRVVLKTLNIIHVTDAVVITCPGGYAKTLHVTQRGQHVCRRPPSLWNLHPPRPHPTELADLGCFYFFLKLKLLYENLVGSSFIKMATELCPVYAPFFGALGCTSAIVFTCFGAAYGTAKAGVGVCSMAVLRPDLIVKNIVPIVMAGIIGIYGLVVSVLVANDLTQQLPLYTGFIQLGAGLSVGLAGLAAGFAIGIVGDAGVRGTAQQPRLYVGMILILIFAEVLGLYGLIVALLMNSRSKANC</sequence>
<keyword evidence="7" id="KW-0406">Ion transport</keyword>
<evidence type="ECO:0000256" key="10">
    <source>
        <dbReference type="ARBA" id="ARBA00046480"/>
    </source>
</evidence>
<dbReference type="EMBL" id="CAJVRC010000839">
    <property type="protein sequence ID" value="CAG8888139.1"/>
    <property type="molecule type" value="Genomic_DNA"/>
</dbReference>
<evidence type="ECO:0000259" key="15">
    <source>
        <dbReference type="Pfam" id="PF00137"/>
    </source>
</evidence>
<proteinExistence type="inferred from homology"/>
<name>A0A9W4P1K9_9EURO</name>
<dbReference type="InterPro" id="IPR000245">
    <property type="entry name" value="ATPase_proteolipid_csu"/>
</dbReference>
<dbReference type="OrthoDB" id="1744869at2759"/>
<comment type="function">
    <text evidence="9">Proton-conducting pore forming subunit of the V0 complex of vacuolar(H+)-ATPase (V-ATPase), a multisubunit enzyme composed of a peripheral complex (V1) that hydrolyzes ATP and a membrane integral complex (V0) that translocates protons. V-ATPase is responsible for acidifying and maintaining the pH of intracellular compartments.</text>
</comment>
<keyword evidence="4 14" id="KW-0812">Transmembrane</keyword>
<feature type="transmembrane region" description="Helical" evidence="14">
    <location>
        <begin position="597"/>
        <end position="623"/>
    </location>
</feature>
<evidence type="ECO:0000256" key="5">
    <source>
        <dbReference type="ARBA" id="ARBA00022781"/>
    </source>
</evidence>
<evidence type="ECO:0000256" key="4">
    <source>
        <dbReference type="ARBA" id="ARBA00022692"/>
    </source>
</evidence>
<keyword evidence="8 14" id="KW-0472">Membrane</keyword>
<evidence type="ECO:0000256" key="12">
    <source>
        <dbReference type="ARBA" id="ARBA00071118"/>
    </source>
</evidence>
<feature type="transmembrane region" description="Helical" evidence="14">
    <location>
        <begin position="714"/>
        <end position="740"/>
    </location>
</feature>
<dbReference type="AlphaFoldDB" id="A0A9W4P1K9"/>
<reference evidence="16" key="1">
    <citation type="submission" date="2021-07" db="EMBL/GenBank/DDBJ databases">
        <authorList>
            <person name="Branca A.L. A."/>
        </authorList>
    </citation>
    <scope>NUCLEOTIDE SEQUENCE</scope>
</reference>
<evidence type="ECO:0000256" key="11">
    <source>
        <dbReference type="ARBA" id="ARBA00071096"/>
    </source>
</evidence>
<dbReference type="InterPro" id="IPR002379">
    <property type="entry name" value="ATPase_proteolipid_c-like_dom"/>
</dbReference>
<comment type="subunit">
    <text evidence="10">V-ATPase is a heteromultimeric enzyme composed of a peripheral catalytic V1 complex (components A to H) attached to an integral membrane V0 proton pore complex (components: a, c, c', c'', d, e, f and VOA1). The decameric c-ring forms the proton-conducting pore, and is composed of eight proteolipid subunits c, one subunit c' and one subunit c''.</text>
</comment>
<keyword evidence="17" id="KW-1185">Reference proteome</keyword>
<dbReference type="Pfam" id="PF00137">
    <property type="entry name" value="ATP-synt_C"/>
    <property type="match status" value="2"/>
</dbReference>
<dbReference type="GO" id="GO:0005774">
    <property type="term" value="C:vacuolar membrane"/>
    <property type="evidence" value="ECO:0007669"/>
    <property type="project" value="UniProtKB-SubCell"/>
</dbReference>
<evidence type="ECO:0000256" key="1">
    <source>
        <dbReference type="ARBA" id="ARBA00004128"/>
    </source>
</evidence>
<evidence type="ECO:0000313" key="17">
    <source>
        <dbReference type="Proteomes" id="UP001154252"/>
    </source>
</evidence>
<evidence type="ECO:0000256" key="6">
    <source>
        <dbReference type="ARBA" id="ARBA00022989"/>
    </source>
</evidence>
<protein>
    <recommendedName>
        <fullName evidence="12">V-type proton ATPase subunit C</fullName>
    </recommendedName>
    <alternativeName>
        <fullName evidence="11">V-type proton ATPase subunit c</fullName>
    </alternativeName>
    <alternativeName>
        <fullName evidence="13">Vacuolar proton pump c subunit</fullName>
    </alternativeName>
</protein>
<evidence type="ECO:0000256" key="8">
    <source>
        <dbReference type="ARBA" id="ARBA00023136"/>
    </source>
</evidence>
<feature type="transmembrane region" description="Helical" evidence="14">
    <location>
        <begin position="644"/>
        <end position="665"/>
    </location>
</feature>
<dbReference type="GO" id="GO:0033179">
    <property type="term" value="C:proton-transporting V-type ATPase, V0 domain"/>
    <property type="evidence" value="ECO:0007669"/>
    <property type="project" value="InterPro"/>
</dbReference>
<dbReference type="PRINTS" id="PR00122">
    <property type="entry name" value="VACATPASE"/>
</dbReference>
<dbReference type="FunFam" id="1.20.120.610:FF:000001">
    <property type="entry name" value="V-type proton ATPase proteolipid subunit"/>
    <property type="match status" value="1"/>
</dbReference>